<comment type="similarity">
    <text evidence="1">Belongs to the PspA/Vipp/IM30 family.</text>
</comment>
<feature type="compositionally biased region" description="Basic and acidic residues" evidence="2">
    <location>
        <begin position="63"/>
        <end position="76"/>
    </location>
</feature>
<feature type="region of interest" description="Disordered" evidence="2">
    <location>
        <begin position="63"/>
        <end position="93"/>
    </location>
</feature>
<keyword evidence="4" id="KW-1185">Reference proteome</keyword>
<evidence type="ECO:0000313" key="4">
    <source>
        <dbReference type="Proteomes" id="UP000028504"/>
    </source>
</evidence>
<dbReference type="InterPro" id="IPR007157">
    <property type="entry name" value="PspA_VIPP1"/>
</dbReference>
<protein>
    <recommendedName>
        <fullName evidence="5">PspA/IM30 family protein</fullName>
    </recommendedName>
</protein>
<evidence type="ECO:0000256" key="1">
    <source>
        <dbReference type="ARBA" id="ARBA00043985"/>
    </source>
</evidence>
<feature type="region of interest" description="Disordered" evidence="2">
    <location>
        <begin position="159"/>
        <end position="189"/>
    </location>
</feature>
<sequence length="286" mass="30765">MANPLSKGWKYLLSSLDAKIDENADPRVQIKQAADEARRQHQEISAQAARVIGNEKQLSIKLDRLRQERDTREEQTRQALRQADAAQAQDQRKATELGNAAEILATQLVAVEQELEQATENYRQAAAAAEEAKKQQQQSEAKLAEQLSQIDELSRQIDQTAMQEASAGAAAGLPSAPEEDSVPTLDSIRDKIERRYAEALGRQELAGTAAQQQMAQFASAAGDMRAASRLEEIRAELRGGAEAAELNAGGAGAAKSHAAEAVDVTEVAEPAEAAERETGDDDAGRG</sequence>
<proteinExistence type="inferred from homology"/>
<feature type="compositionally biased region" description="Low complexity" evidence="2">
    <location>
        <begin position="164"/>
        <end position="176"/>
    </location>
</feature>
<feature type="compositionally biased region" description="Low complexity" evidence="2">
    <location>
        <begin position="247"/>
        <end position="271"/>
    </location>
</feature>
<reference evidence="3 4" key="1">
    <citation type="submission" date="2014-07" db="EMBL/GenBank/DDBJ databases">
        <title>Complete genome sequence of Corynebacterium atypicum DSM 44849: identifiction of the mycolic acid biosynthesis genes.</title>
        <authorList>
            <person name="Tippelt A."/>
            <person name="Mollmann S."/>
            <person name="Albersmeier A."/>
            <person name="Jaenicke S."/>
            <person name="Ruckert C."/>
            <person name="Tauch A."/>
        </authorList>
    </citation>
    <scope>NUCLEOTIDE SEQUENCE [LARGE SCALE GENOMIC DNA]</scope>
    <source>
        <strain evidence="3 4">R2070</strain>
    </source>
</reference>
<evidence type="ECO:0000313" key="3">
    <source>
        <dbReference type="EMBL" id="AIG64849.1"/>
    </source>
</evidence>
<organism evidence="3 4">
    <name type="scientific">Corynebacterium atypicum</name>
    <dbReference type="NCBI Taxonomy" id="191610"/>
    <lineage>
        <taxon>Bacteria</taxon>
        <taxon>Bacillati</taxon>
        <taxon>Actinomycetota</taxon>
        <taxon>Actinomycetes</taxon>
        <taxon>Mycobacteriales</taxon>
        <taxon>Corynebacteriaceae</taxon>
        <taxon>Corynebacterium</taxon>
    </lineage>
</organism>
<gene>
    <name evidence="3" type="ORF">CATYP_10170</name>
</gene>
<feature type="region of interest" description="Disordered" evidence="2">
    <location>
        <begin position="247"/>
        <end position="286"/>
    </location>
</feature>
<feature type="compositionally biased region" description="Low complexity" evidence="2">
    <location>
        <begin position="77"/>
        <end position="89"/>
    </location>
</feature>
<dbReference type="Proteomes" id="UP000028504">
    <property type="component" value="Chromosome"/>
</dbReference>
<evidence type="ECO:0000256" key="2">
    <source>
        <dbReference type="SAM" id="MobiDB-lite"/>
    </source>
</evidence>
<dbReference type="Pfam" id="PF04012">
    <property type="entry name" value="PspA_IM30"/>
    <property type="match status" value="1"/>
</dbReference>
<dbReference type="RefSeq" id="WP_038607102.1">
    <property type="nucleotide sequence ID" value="NZ_CP008944.1"/>
</dbReference>
<name>A0ABN4DEK4_9CORY</name>
<feature type="compositionally biased region" description="Basic and acidic residues" evidence="2">
    <location>
        <begin position="273"/>
        <end position="286"/>
    </location>
</feature>
<accession>A0ABN4DEK4</accession>
<dbReference type="EMBL" id="CP008944">
    <property type="protein sequence ID" value="AIG64849.1"/>
    <property type="molecule type" value="Genomic_DNA"/>
</dbReference>
<evidence type="ECO:0008006" key="5">
    <source>
        <dbReference type="Google" id="ProtNLM"/>
    </source>
</evidence>